<reference evidence="1 2" key="1">
    <citation type="journal article" date="2011" name="BMC Genomics">
        <title>Genomic insights into an obligate epibiotic bacterial predator: Micavibrio aeruginosavorus ARL-13.</title>
        <authorList>
            <person name="Wang Z."/>
            <person name="Kadouri D."/>
            <person name="Wu M."/>
        </authorList>
    </citation>
    <scope>NUCLEOTIDE SEQUENCE [LARGE SCALE GENOMIC DNA]</scope>
    <source>
        <strain evidence="1 2">ARL-13</strain>
    </source>
</reference>
<dbReference type="AlphaFoldDB" id="G2KS53"/>
<organism evidence="1 2">
    <name type="scientific">Micavibrio aeruginosavorus (strain ARL-13)</name>
    <dbReference type="NCBI Taxonomy" id="856793"/>
    <lineage>
        <taxon>Bacteria</taxon>
        <taxon>Pseudomonadati</taxon>
        <taxon>Bdellovibrionota</taxon>
        <taxon>Bdellovibrionia</taxon>
        <taxon>Bdellovibrionales</taxon>
        <taxon>Pseudobdellovibrionaceae</taxon>
        <taxon>Micavibrio</taxon>
    </lineage>
</organism>
<dbReference type="HOGENOM" id="CLU_668706_0_0_5"/>
<dbReference type="Proteomes" id="UP000009286">
    <property type="component" value="Chromosome"/>
</dbReference>
<keyword evidence="2" id="KW-1185">Reference proteome</keyword>
<accession>G2KS53</accession>
<evidence type="ECO:0000313" key="2">
    <source>
        <dbReference type="Proteomes" id="UP000009286"/>
    </source>
</evidence>
<protein>
    <submittedName>
        <fullName evidence="1">Uncharacterized protein</fullName>
    </submittedName>
</protein>
<dbReference type="RefSeq" id="WP_014101959.1">
    <property type="nucleotide sequence ID" value="NC_016026.1"/>
</dbReference>
<gene>
    <name evidence="1" type="ordered locus">MICA_392</name>
</gene>
<dbReference type="STRING" id="856793.MICA_392"/>
<dbReference type="KEGG" id="mai:MICA_392"/>
<proteinExistence type="predicted"/>
<evidence type="ECO:0000313" key="1">
    <source>
        <dbReference type="EMBL" id="AEP08736.1"/>
    </source>
</evidence>
<sequence>MTLPTDFESGRRDGFLQIRVLFDIDIGEVASTAVVDFTGPGAKQDVLSPLIQICRRLTKMHMRAVNDALVALESGHSVYAITGQKSIPTYRAIVDGDYNAGMLSAAEDMVVLLATINTAKVFTPPTLAPNATDGVNPLMDVDFSKICAYNHALLTDSLFMRIHERIIAKTPKPAAITYDDGMNRNGGEDAPRKRTLTEMFMTVLRNQRHYLDRFGMRRDKMTPCWPPLQVGPAALIPPTPVQNKTSTQTPAPIPVPLMTMDDATLDQPNNGMGYAAGFSFGLKLLYNILQTKHFNALASTRGYADNVGNDTPLGKIIATVATQEFSILRDTLRERMNNPTAQGPGTSNSDGMTGALHWTLREINTLKTDTARTRHADLTDDAWAYVVETIHPFWMKAAQDSITQMTKDKKTGMDPHP</sequence>
<dbReference type="OrthoDB" id="9817389at2"/>
<dbReference type="EMBL" id="CP002382">
    <property type="protein sequence ID" value="AEP08736.1"/>
    <property type="molecule type" value="Genomic_DNA"/>
</dbReference>
<name>G2KS53_MICAA</name>